<keyword evidence="3" id="KW-1185">Reference proteome</keyword>
<sequence length="60" mass="7109">MDKVRRTPWRRVKSNTLRTRSLIDPSIKTSKKLTGCTPEEHRRPLRARHAVHVKPKPRKT</sequence>
<feature type="compositionally biased region" description="Basic residues" evidence="1">
    <location>
        <begin position="43"/>
        <end position="60"/>
    </location>
</feature>
<dbReference type="EMBL" id="CP136921">
    <property type="protein sequence ID" value="WOO31848.1"/>
    <property type="molecule type" value="Genomic_DNA"/>
</dbReference>
<accession>A0ABZ0J4R7</accession>
<protein>
    <submittedName>
        <fullName evidence="2">Uncharacterized protein</fullName>
    </submittedName>
</protein>
<name>A0ABZ0J4R7_9BURK</name>
<proteinExistence type="predicted"/>
<organism evidence="2 3">
    <name type="scientific">Diaphorobacter limosus</name>
    <dbReference type="NCBI Taxonomy" id="3036128"/>
    <lineage>
        <taxon>Bacteria</taxon>
        <taxon>Pseudomonadati</taxon>
        <taxon>Pseudomonadota</taxon>
        <taxon>Betaproteobacteria</taxon>
        <taxon>Burkholderiales</taxon>
        <taxon>Comamonadaceae</taxon>
        <taxon>Diaphorobacter</taxon>
    </lineage>
</organism>
<reference evidence="2 3" key="1">
    <citation type="submission" date="2023-03" db="EMBL/GenBank/DDBJ databases">
        <title>Diaphorobacter basophil sp. nov., isolated from a sewage-treatment plant.</title>
        <authorList>
            <person name="Yang K."/>
        </authorList>
    </citation>
    <scope>NUCLEOTIDE SEQUENCE [LARGE SCALE GENOMIC DNA]</scope>
    <source>
        <strain evidence="2 3">Y-1</strain>
    </source>
</reference>
<dbReference type="RefSeq" id="WP_317701317.1">
    <property type="nucleotide sequence ID" value="NZ_CP136921.1"/>
</dbReference>
<evidence type="ECO:0000313" key="3">
    <source>
        <dbReference type="Proteomes" id="UP001303211"/>
    </source>
</evidence>
<evidence type="ECO:0000256" key="1">
    <source>
        <dbReference type="SAM" id="MobiDB-lite"/>
    </source>
</evidence>
<evidence type="ECO:0000313" key="2">
    <source>
        <dbReference type="EMBL" id="WOO31848.1"/>
    </source>
</evidence>
<feature type="region of interest" description="Disordered" evidence="1">
    <location>
        <begin position="30"/>
        <end position="60"/>
    </location>
</feature>
<gene>
    <name evidence="2" type="ORF">P4826_15820</name>
</gene>
<dbReference type="Proteomes" id="UP001303211">
    <property type="component" value="Chromosome"/>
</dbReference>